<organism evidence="1 2">
    <name type="scientific">Xylaria curta</name>
    <dbReference type="NCBI Taxonomy" id="42375"/>
    <lineage>
        <taxon>Eukaryota</taxon>
        <taxon>Fungi</taxon>
        <taxon>Dikarya</taxon>
        <taxon>Ascomycota</taxon>
        <taxon>Pezizomycotina</taxon>
        <taxon>Sordariomycetes</taxon>
        <taxon>Xylariomycetidae</taxon>
        <taxon>Xylariales</taxon>
        <taxon>Xylariaceae</taxon>
        <taxon>Xylaria</taxon>
    </lineage>
</organism>
<protein>
    <submittedName>
        <fullName evidence="1">Uncharacterized protein</fullName>
    </submittedName>
</protein>
<dbReference type="Proteomes" id="UP001143856">
    <property type="component" value="Unassembled WGS sequence"/>
</dbReference>
<proteinExistence type="predicted"/>
<accession>A0ACC1PN05</accession>
<sequence length="427" mass="49081">MKTFMANPTKHKNDVSATFNQNARSIRYFDDPDQNIERVHISRRAPTARALHCPGTLSRRKAGSRTSHYYRRLGMNHSHWDAVFGKLDGLSEGMANVKTTLEGLQRDSHERVVLQNNLKETQDSLNLTNERLREVEKAWKKAATHLNRMRSKEVGKCQLDDSSLVSLVMQLRFSIRNFSMQYFAGKLPLQQSRYAQVTGFKQYMLATIYTESRNYQTDLVSDTNRPTVMQSFLWRLLVGEIFEHFHWAPRLRESMTRVSKALQPAYENDTQQEASITPNAHSEFQSWKASTSNLIVKSMEDEHRAKEDYHEVGAFARRFSAQILESVRSFTNNLDDGILDLQLIIEDAISLDREICSQAAPVEWVFAPPRSRTPFNSNTMELEIGEAESHPGEYVSVVTAPALTKRGRYTEKPSLEDRLLKMTVVCR</sequence>
<reference evidence="1" key="1">
    <citation type="submission" date="2022-10" db="EMBL/GenBank/DDBJ databases">
        <title>Genome Sequence of Xylaria curta.</title>
        <authorList>
            <person name="Buettner E."/>
        </authorList>
    </citation>
    <scope>NUCLEOTIDE SEQUENCE</scope>
    <source>
        <strain evidence="1">Babe10</strain>
    </source>
</reference>
<dbReference type="EMBL" id="JAPDGR010000070">
    <property type="protein sequence ID" value="KAJ2997101.1"/>
    <property type="molecule type" value="Genomic_DNA"/>
</dbReference>
<keyword evidence="2" id="KW-1185">Reference proteome</keyword>
<name>A0ACC1PN05_9PEZI</name>
<comment type="caution">
    <text evidence="1">The sequence shown here is derived from an EMBL/GenBank/DDBJ whole genome shotgun (WGS) entry which is preliminary data.</text>
</comment>
<evidence type="ECO:0000313" key="1">
    <source>
        <dbReference type="EMBL" id="KAJ2997101.1"/>
    </source>
</evidence>
<gene>
    <name evidence="1" type="ORF">NUW58_g768</name>
</gene>
<evidence type="ECO:0000313" key="2">
    <source>
        <dbReference type="Proteomes" id="UP001143856"/>
    </source>
</evidence>